<dbReference type="GeneID" id="100369953"/>
<dbReference type="Pfam" id="PF07975">
    <property type="entry name" value="C1_4"/>
    <property type="match status" value="1"/>
</dbReference>
<reference evidence="5" key="1">
    <citation type="submission" date="2025-08" db="UniProtKB">
        <authorList>
            <consortium name="RefSeq"/>
        </authorList>
    </citation>
    <scope>IDENTIFICATION</scope>
    <source>
        <tissue evidence="5">Testes</tissue>
    </source>
</reference>
<dbReference type="PIRSF" id="PIRSF015919">
    <property type="entry name" value="TFIIH_SSL1"/>
    <property type="match status" value="1"/>
</dbReference>
<dbReference type="PROSITE" id="PS00028">
    <property type="entry name" value="ZINC_FINGER_C2H2_1"/>
    <property type="match status" value="1"/>
</dbReference>
<keyword evidence="1" id="KW-0479">Metal-binding</keyword>
<dbReference type="Gene3D" id="3.40.50.410">
    <property type="entry name" value="von Willebrand factor, type A domain"/>
    <property type="match status" value="1"/>
</dbReference>
<dbReference type="InterPro" id="IPR012170">
    <property type="entry name" value="TFIIH_SSL1/p44"/>
</dbReference>
<feature type="domain" description="C2H2-type" evidence="3">
    <location>
        <begin position="333"/>
        <end position="353"/>
    </location>
</feature>
<dbReference type="PANTHER" id="PTHR12695:SF2">
    <property type="entry name" value="GENERAL TRANSCRIPTION FACTOR IIH SUBUNIT 2-RELATED"/>
    <property type="match status" value="1"/>
</dbReference>
<dbReference type="SUPFAM" id="SSF53300">
    <property type="entry name" value="vWA-like"/>
    <property type="match status" value="1"/>
</dbReference>
<dbReference type="InterPro" id="IPR004595">
    <property type="entry name" value="TFIIH_C1-like_dom"/>
</dbReference>
<keyword evidence="2" id="KW-0862">Zinc</keyword>
<name>A0ABM0M0V3_SACKO</name>
<keyword evidence="4" id="KW-1185">Reference proteome</keyword>
<evidence type="ECO:0000256" key="2">
    <source>
        <dbReference type="ARBA" id="ARBA00022833"/>
    </source>
</evidence>
<evidence type="ECO:0000313" key="4">
    <source>
        <dbReference type="Proteomes" id="UP000694865"/>
    </source>
</evidence>
<accession>A0ABM0M0V3</accession>
<dbReference type="Proteomes" id="UP000694865">
    <property type="component" value="Unplaced"/>
</dbReference>
<gene>
    <name evidence="5" type="primary">LOC100369953</name>
</gene>
<dbReference type="Pfam" id="PF04056">
    <property type="entry name" value="Ssl1"/>
    <property type="match status" value="1"/>
</dbReference>
<organism evidence="4 5">
    <name type="scientific">Saccoglossus kowalevskii</name>
    <name type="common">Acorn worm</name>
    <dbReference type="NCBI Taxonomy" id="10224"/>
    <lineage>
        <taxon>Eukaryota</taxon>
        <taxon>Metazoa</taxon>
        <taxon>Hemichordata</taxon>
        <taxon>Enteropneusta</taxon>
        <taxon>Harrimaniidae</taxon>
        <taxon>Saccoglossus</taxon>
    </lineage>
</organism>
<dbReference type="InterPro" id="IPR007198">
    <property type="entry name" value="Ssl1-like"/>
</dbReference>
<evidence type="ECO:0000313" key="5">
    <source>
        <dbReference type="RefSeq" id="XP_006813644.1"/>
    </source>
</evidence>
<dbReference type="InterPro" id="IPR013087">
    <property type="entry name" value="Znf_C2H2_type"/>
</dbReference>
<dbReference type="InterPro" id="IPR046349">
    <property type="entry name" value="C1-like_sf"/>
</dbReference>
<dbReference type="SUPFAM" id="SSF57889">
    <property type="entry name" value="Cysteine-rich domain"/>
    <property type="match status" value="1"/>
</dbReference>
<sequence length="366" mass="41377">MDDENEKTYIWEGDYERTWEAIKEDETGSLQTVVDDILHRTKRRRLLDRPANVRLGMLLEHFLEEYFDHNPISQVGILTTSNKRANRLTELGGNPKRHIAALQKCVDKQCLKEPSLQNALELAATTLRHVPGHASREVLVILGSLTTCDPGNIHDTIKSMKDLNIRCSVIGLSADVRVCKRLCSETQGSYSVILDEPHFKEVLLEHIKPPLATASTESSLIRMGFPQHQLHAEKDKLEKPSMCMCHLDSKSTQGFSTGGYFCPQCKSKYCELPIECKACGLTLVSAPHLARSFHHLFPLESFQEIQLSDLQESDSRVCLSCLSEFKDKTVYRCARCLNLFCIDCELFIHDSLHTCPGCTSTRPKML</sequence>
<evidence type="ECO:0000256" key="1">
    <source>
        <dbReference type="ARBA" id="ARBA00022723"/>
    </source>
</evidence>
<dbReference type="NCBIfam" id="TIGR00622">
    <property type="entry name" value="ssl1"/>
    <property type="match status" value="1"/>
</dbReference>
<dbReference type="InterPro" id="IPR036465">
    <property type="entry name" value="vWFA_dom_sf"/>
</dbReference>
<evidence type="ECO:0000259" key="3">
    <source>
        <dbReference type="PROSITE" id="PS00028"/>
    </source>
</evidence>
<dbReference type="SMART" id="SM01047">
    <property type="entry name" value="C1_4"/>
    <property type="match status" value="1"/>
</dbReference>
<dbReference type="InterPro" id="IPR013083">
    <property type="entry name" value="Znf_RING/FYVE/PHD"/>
</dbReference>
<dbReference type="Gene3D" id="3.30.40.10">
    <property type="entry name" value="Zinc/RING finger domain, C3HC4 (zinc finger)"/>
    <property type="match status" value="1"/>
</dbReference>
<dbReference type="PANTHER" id="PTHR12695">
    <property type="entry name" value="GENERAL TRANSCRIPTION FACTOR IIH SUBUNIT 2"/>
    <property type="match status" value="1"/>
</dbReference>
<proteinExistence type="predicted"/>
<protein>
    <submittedName>
        <fullName evidence="5">General transcription factor IIH subunit 2-like</fullName>
    </submittedName>
</protein>
<dbReference type="RefSeq" id="XP_006813644.1">
    <property type="nucleotide sequence ID" value="XM_006813581.1"/>
</dbReference>